<evidence type="ECO:0000313" key="4">
    <source>
        <dbReference type="Proteomes" id="UP001281761"/>
    </source>
</evidence>
<evidence type="ECO:0000313" key="3">
    <source>
        <dbReference type="EMBL" id="KAK2953837.1"/>
    </source>
</evidence>
<proteinExistence type="predicted"/>
<evidence type="ECO:0000256" key="2">
    <source>
        <dbReference type="SAM" id="Phobius"/>
    </source>
</evidence>
<dbReference type="EMBL" id="JARBJD010000086">
    <property type="protein sequence ID" value="KAK2953837.1"/>
    <property type="molecule type" value="Genomic_DNA"/>
</dbReference>
<sequence>MKTRLVPNALSNQSVSRAPLHSNHFSDAFSSSHLTSDVTLLGHRLQISHARLTCGTGPLFDFTAPDCLSNMDGLNIFTTVSSVSFYNTTSGSSEEHQHASSLSAHIQRILGCQALHCTNHLSGTVCNDMNMGGNLQTINSTFAHCWTTNTQQHNYLHQHSTTHLTHFSYSHLFQFCTFQSCSTTSSGGAINSNFVQAFLDVMSCSFDSCSSESLGGAICFWASSDSPESFTLTSSSFVRCRTTSEKAWGGSVALIWAQQVSFSDSTFLHSQSTWGGAAFVTLRTSDESSSGLHNCLFQDCTAISIVSGEDSSEAQGGALWLQVGSDFALTSLHFRACSCRFGFGQDVYLSADFVPVQSQIVACDSTSDGPNRLGVTSRDDLDHLIPTPPHSANIVSFAVREHEHNTNMAEAVIRLDSLATGTVLAVVVNFAGVASDMSNAEQNAHRVLKFVFDSSDTSSCSVSSGAEGVLQLPLSQNRLIASSSSIEPALLLSVSCVPDERTVDARLTLEGKNLPAGFFTVTLHDNFSFEVEMRKEETHSRGHVLLKDIGEYSRWTEGATFGVIEMRTTDTNHVVTILNPFHFSVPPLARVLSVEVSPFLNEDMSEVRLTFVTANMNDSHDHIFQIVDEEDNEISVKLLSFSPEDSQTVTVSLERSEDAPTPLNQNVDAAAVLQYGRMYRVVSVAKNNQKIPHALSGVEFTTPPAPVHIQATELRKVNRTKSIVSVSGVGFVKGELYNVSVVGRRKYQNGTVSTPHELHIAMLGKNHTTATTIENVDHHLKSGYTYKVLEIRSPHSVGFVDTVSFDFDDSTNELVGYQPPAVVKVSAVTVASVVCLLLFVFTFILFGRTLSVRKAHRRSIRRIQNWKAERRSKQEAANEKKEEFHPPKIDTTEELISGYEEAEKREQVREEAKSEKRTENRRVDAIPLSGNADRLVTVDVDHTLFRALHEDKRILWKRETELQIAKGLAHMAKSDMTKEVFGVLSSHLVVFNFEKELFLQISRLDESCQERCWDTPDEARISMIDGKEFSHDSEAVAVFRLGIIIWEIETGEIPFSSTISEDAEDSPDFWTSFTQKVDILKVENMEIGRVIRRCFEREPGARPTLSEVVSALAAIEEETQREMDADSADWQ</sequence>
<protein>
    <submittedName>
        <fullName evidence="3">Uncharacterized protein</fullName>
    </submittedName>
</protein>
<feature type="region of interest" description="Disordered" evidence="1">
    <location>
        <begin position="900"/>
        <end position="920"/>
    </location>
</feature>
<keyword evidence="2" id="KW-1133">Transmembrane helix</keyword>
<accession>A0ABQ9XQW2</accession>
<feature type="compositionally biased region" description="Basic and acidic residues" evidence="1">
    <location>
        <begin position="901"/>
        <end position="920"/>
    </location>
</feature>
<comment type="caution">
    <text evidence="3">The sequence shown here is derived from an EMBL/GenBank/DDBJ whole genome shotgun (WGS) entry which is preliminary data.</text>
</comment>
<keyword evidence="2" id="KW-0472">Membrane</keyword>
<gene>
    <name evidence="3" type="ORF">BLNAU_11240</name>
</gene>
<dbReference type="Proteomes" id="UP001281761">
    <property type="component" value="Unassembled WGS sequence"/>
</dbReference>
<name>A0ABQ9XQW2_9EUKA</name>
<dbReference type="InterPro" id="IPR011009">
    <property type="entry name" value="Kinase-like_dom_sf"/>
</dbReference>
<dbReference type="Gene3D" id="1.10.510.10">
    <property type="entry name" value="Transferase(Phosphotransferase) domain 1"/>
    <property type="match status" value="1"/>
</dbReference>
<dbReference type="SUPFAM" id="SSF56112">
    <property type="entry name" value="Protein kinase-like (PK-like)"/>
    <property type="match status" value="1"/>
</dbReference>
<keyword evidence="4" id="KW-1185">Reference proteome</keyword>
<reference evidence="3 4" key="1">
    <citation type="journal article" date="2022" name="bioRxiv">
        <title>Genomics of Preaxostyla Flagellates Illuminates Evolutionary Transitions and the Path Towards Mitochondrial Loss.</title>
        <authorList>
            <person name="Novak L.V.F."/>
            <person name="Treitli S.C."/>
            <person name="Pyrih J."/>
            <person name="Halakuc P."/>
            <person name="Pipaliya S.V."/>
            <person name="Vacek V."/>
            <person name="Brzon O."/>
            <person name="Soukal P."/>
            <person name="Eme L."/>
            <person name="Dacks J.B."/>
            <person name="Karnkowska A."/>
            <person name="Elias M."/>
            <person name="Hampl V."/>
        </authorList>
    </citation>
    <scope>NUCLEOTIDE SEQUENCE [LARGE SCALE GENOMIC DNA]</scope>
    <source>
        <strain evidence="3">NAU3</strain>
        <tissue evidence="3">Gut</tissue>
    </source>
</reference>
<feature type="transmembrane region" description="Helical" evidence="2">
    <location>
        <begin position="825"/>
        <end position="847"/>
    </location>
</feature>
<organism evidence="3 4">
    <name type="scientific">Blattamonas nauphoetae</name>
    <dbReference type="NCBI Taxonomy" id="2049346"/>
    <lineage>
        <taxon>Eukaryota</taxon>
        <taxon>Metamonada</taxon>
        <taxon>Preaxostyla</taxon>
        <taxon>Oxymonadida</taxon>
        <taxon>Blattamonas</taxon>
    </lineage>
</organism>
<keyword evidence="2" id="KW-0812">Transmembrane</keyword>
<evidence type="ECO:0000256" key="1">
    <source>
        <dbReference type="SAM" id="MobiDB-lite"/>
    </source>
</evidence>